<dbReference type="FunFam" id="3.90.470.20:FF:000001">
    <property type="entry name" value="Holo-[acyl-carrier-protein] synthase"/>
    <property type="match status" value="1"/>
</dbReference>
<comment type="catalytic activity">
    <reaction evidence="8 10">
        <text>apo-[ACP] + CoA = holo-[ACP] + adenosine 3',5'-bisphosphate + H(+)</text>
        <dbReference type="Rhea" id="RHEA:12068"/>
        <dbReference type="Rhea" id="RHEA-COMP:9685"/>
        <dbReference type="Rhea" id="RHEA-COMP:9690"/>
        <dbReference type="ChEBI" id="CHEBI:15378"/>
        <dbReference type="ChEBI" id="CHEBI:29999"/>
        <dbReference type="ChEBI" id="CHEBI:57287"/>
        <dbReference type="ChEBI" id="CHEBI:58343"/>
        <dbReference type="ChEBI" id="CHEBI:64479"/>
        <dbReference type="EC" id="2.7.8.7"/>
    </reaction>
</comment>
<dbReference type="STRING" id="28885.EI16_00275"/>
<name>A0A066ZLV3_HYDMR</name>
<dbReference type="EC" id="2.7.8.7" evidence="10"/>
<evidence type="ECO:0000259" key="11">
    <source>
        <dbReference type="Pfam" id="PF01648"/>
    </source>
</evidence>
<organism evidence="12 13">
    <name type="scientific">Hydrogenovibrio marinus</name>
    <dbReference type="NCBI Taxonomy" id="28885"/>
    <lineage>
        <taxon>Bacteria</taxon>
        <taxon>Pseudomonadati</taxon>
        <taxon>Pseudomonadota</taxon>
        <taxon>Gammaproteobacteria</taxon>
        <taxon>Thiotrichales</taxon>
        <taxon>Piscirickettsiaceae</taxon>
        <taxon>Hydrogenovibrio</taxon>
    </lineage>
</organism>
<accession>A0A066ZLV3</accession>
<comment type="function">
    <text evidence="10">Transfers the 4'-phosphopantetheine moiety from coenzyme A to a Ser of acyl-carrier-protein.</text>
</comment>
<comment type="caution">
    <text evidence="12">The sequence shown here is derived from an EMBL/GenBank/DDBJ whole genome shotgun (WGS) entry which is preliminary data.</text>
</comment>
<gene>
    <name evidence="10" type="primary">acpS</name>
    <name evidence="12" type="ORF">EI16_00275</name>
</gene>
<keyword evidence="4 10" id="KW-0276">Fatty acid metabolism</keyword>
<dbReference type="InterPro" id="IPR002582">
    <property type="entry name" value="ACPS"/>
</dbReference>
<dbReference type="RefSeq" id="WP_029908255.1">
    <property type="nucleotide sequence ID" value="NZ_AP020335.1"/>
</dbReference>
<proteinExistence type="inferred from homology"/>
<keyword evidence="13" id="KW-1185">Reference proteome</keyword>
<keyword evidence="2 10" id="KW-0808">Transferase</keyword>
<feature type="binding site" evidence="10">
    <location>
        <position position="57"/>
    </location>
    <ligand>
        <name>Mg(2+)</name>
        <dbReference type="ChEBI" id="CHEBI:18420"/>
    </ligand>
</feature>
<keyword evidence="3 10" id="KW-0479">Metal-binding</keyword>
<feature type="binding site" evidence="10">
    <location>
        <position position="8"/>
    </location>
    <ligand>
        <name>Mg(2+)</name>
        <dbReference type="ChEBI" id="CHEBI:18420"/>
    </ligand>
</feature>
<keyword evidence="10" id="KW-0963">Cytoplasm</keyword>
<protein>
    <recommendedName>
        <fullName evidence="10">Holo-[acyl-carrier-protein] synthase</fullName>
        <shortName evidence="10">Holo-ACP synthase</shortName>
        <ecNumber evidence="10">2.7.8.7</ecNumber>
    </recommendedName>
    <alternativeName>
        <fullName evidence="10">4'-phosphopantetheinyl transferase AcpS</fullName>
    </alternativeName>
</protein>
<dbReference type="Pfam" id="PF01648">
    <property type="entry name" value="ACPS"/>
    <property type="match status" value="1"/>
</dbReference>
<evidence type="ECO:0000256" key="8">
    <source>
        <dbReference type="ARBA" id="ARBA00050875"/>
    </source>
</evidence>
<dbReference type="SUPFAM" id="SSF56214">
    <property type="entry name" value="4'-phosphopantetheinyl transferase"/>
    <property type="match status" value="1"/>
</dbReference>
<comment type="subcellular location">
    <subcellularLocation>
        <location evidence="10">Cytoplasm</location>
    </subcellularLocation>
</comment>
<evidence type="ECO:0000313" key="12">
    <source>
        <dbReference type="EMBL" id="KDN94788.1"/>
    </source>
</evidence>
<dbReference type="GO" id="GO:0000287">
    <property type="term" value="F:magnesium ion binding"/>
    <property type="evidence" value="ECO:0007669"/>
    <property type="project" value="UniProtKB-UniRule"/>
</dbReference>
<keyword evidence="1 10" id="KW-0444">Lipid biosynthesis</keyword>
<keyword evidence="5 10" id="KW-0460">Magnesium</keyword>
<dbReference type="InterPro" id="IPR008278">
    <property type="entry name" value="4-PPantetheinyl_Trfase_dom"/>
</dbReference>
<comment type="cofactor">
    <cofactor evidence="10">
        <name>Mg(2+)</name>
        <dbReference type="ChEBI" id="CHEBI:18420"/>
    </cofactor>
</comment>
<evidence type="ECO:0000256" key="3">
    <source>
        <dbReference type="ARBA" id="ARBA00022723"/>
    </source>
</evidence>
<dbReference type="HAMAP" id="MF_00101">
    <property type="entry name" value="AcpS"/>
    <property type="match status" value="1"/>
</dbReference>
<dbReference type="GO" id="GO:0006633">
    <property type="term" value="P:fatty acid biosynthetic process"/>
    <property type="evidence" value="ECO:0007669"/>
    <property type="project" value="UniProtKB-UniRule"/>
</dbReference>
<evidence type="ECO:0000256" key="5">
    <source>
        <dbReference type="ARBA" id="ARBA00022842"/>
    </source>
</evidence>
<reference evidence="12 13" key="1">
    <citation type="submission" date="2014-04" db="EMBL/GenBank/DDBJ databases">
        <title>Draft genome sequence of Hydrogenovibrio marinus MH-110, a model organism for aerobic H2 metabolism.</title>
        <authorList>
            <person name="Cha H.J."/>
            <person name="Jo B.H."/>
            <person name="Hwang B.H."/>
        </authorList>
    </citation>
    <scope>NUCLEOTIDE SEQUENCE [LARGE SCALE GENOMIC DNA]</scope>
    <source>
        <strain evidence="12 13">MH-110</strain>
    </source>
</reference>
<dbReference type="EMBL" id="JMIU01000001">
    <property type="protein sequence ID" value="KDN94788.1"/>
    <property type="molecule type" value="Genomic_DNA"/>
</dbReference>
<keyword evidence="6 10" id="KW-0443">Lipid metabolism</keyword>
<dbReference type="InterPro" id="IPR004568">
    <property type="entry name" value="Ppantetheine-prot_Trfase_dom"/>
</dbReference>
<evidence type="ECO:0000256" key="6">
    <source>
        <dbReference type="ARBA" id="ARBA00023098"/>
    </source>
</evidence>
<comment type="function">
    <text evidence="9">Transfers the 4'-phosphopantetheine moiety from coenzyme A to the 'Ser-36' of acyl-carrier-protein.</text>
</comment>
<dbReference type="AlphaFoldDB" id="A0A066ZLV3"/>
<sequence>MIIGIGTDIVEIERISSLLNKRGESFARRILSKVEMKEFAAQMHPAVYLSKRWAAKEAIAKALGTGFTQGVCFSEMTVGHTDLGQPQVLLHGKTLEHSESRQITDWSISISDEKHYAIAFVVAESR</sequence>
<evidence type="ECO:0000256" key="1">
    <source>
        <dbReference type="ARBA" id="ARBA00022516"/>
    </source>
</evidence>
<keyword evidence="7 10" id="KW-0275">Fatty acid biosynthesis</keyword>
<evidence type="ECO:0000313" key="13">
    <source>
        <dbReference type="Proteomes" id="UP000027341"/>
    </source>
</evidence>
<evidence type="ECO:0000256" key="9">
    <source>
        <dbReference type="ARBA" id="ARBA00054726"/>
    </source>
</evidence>
<evidence type="ECO:0000256" key="2">
    <source>
        <dbReference type="ARBA" id="ARBA00022679"/>
    </source>
</evidence>
<dbReference type="Gene3D" id="3.90.470.20">
    <property type="entry name" value="4'-phosphopantetheinyl transferase domain"/>
    <property type="match status" value="1"/>
</dbReference>
<dbReference type="NCBIfam" id="TIGR00516">
    <property type="entry name" value="acpS"/>
    <property type="match status" value="1"/>
</dbReference>
<dbReference type="GO" id="GO:0008897">
    <property type="term" value="F:holo-[acyl-carrier-protein] synthase activity"/>
    <property type="evidence" value="ECO:0007669"/>
    <property type="project" value="UniProtKB-UniRule"/>
</dbReference>
<comment type="similarity">
    <text evidence="10">Belongs to the P-Pant transferase superfamily. AcpS family.</text>
</comment>
<feature type="domain" description="4'-phosphopantetheinyl transferase" evidence="11">
    <location>
        <begin position="4"/>
        <end position="119"/>
    </location>
</feature>
<dbReference type="InterPro" id="IPR037143">
    <property type="entry name" value="4-PPantetheinyl_Trfase_dom_sf"/>
</dbReference>
<evidence type="ECO:0000256" key="10">
    <source>
        <dbReference type="HAMAP-Rule" id="MF_00101"/>
    </source>
</evidence>
<evidence type="ECO:0000256" key="4">
    <source>
        <dbReference type="ARBA" id="ARBA00022832"/>
    </source>
</evidence>
<dbReference type="NCBIfam" id="TIGR00556">
    <property type="entry name" value="pantethn_trn"/>
    <property type="match status" value="1"/>
</dbReference>
<dbReference type="GO" id="GO:0005737">
    <property type="term" value="C:cytoplasm"/>
    <property type="evidence" value="ECO:0007669"/>
    <property type="project" value="UniProtKB-SubCell"/>
</dbReference>
<dbReference type="Proteomes" id="UP000027341">
    <property type="component" value="Unassembled WGS sequence"/>
</dbReference>
<evidence type="ECO:0000256" key="7">
    <source>
        <dbReference type="ARBA" id="ARBA00023160"/>
    </source>
</evidence>